<name>A0ABU8XHH1_9BURK</name>
<reference evidence="3 4" key="1">
    <citation type="submission" date="2024-03" db="EMBL/GenBank/DDBJ databases">
        <title>Novel species of the genus Variovorax.</title>
        <authorList>
            <person name="Liu Q."/>
            <person name="Xin Y.-H."/>
        </authorList>
    </citation>
    <scope>NUCLEOTIDE SEQUENCE [LARGE SCALE GENOMIC DNA]</scope>
    <source>
        <strain evidence="3 4">KACC 18901</strain>
    </source>
</reference>
<organism evidence="3 4">
    <name type="scientific">Variovorax robiniae</name>
    <dbReference type="NCBI Taxonomy" id="1836199"/>
    <lineage>
        <taxon>Bacteria</taxon>
        <taxon>Pseudomonadati</taxon>
        <taxon>Pseudomonadota</taxon>
        <taxon>Betaproteobacteria</taxon>
        <taxon>Burkholderiales</taxon>
        <taxon>Comamonadaceae</taxon>
        <taxon>Variovorax</taxon>
    </lineage>
</organism>
<keyword evidence="1" id="KW-0443">Lipid metabolism</keyword>
<evidence type="ECO:0000259" key="2">
    <source>
        <dbReference type="Pfam" id="PF01734"/>
    </source>
</evidence>
<dbReference type="InterPro" id="IPR016035">
    <property type="entry name" value="Acyl_Trfase/lysoPLipase"/>
</dbReference>
<evidence type="ECO:0000313" key="3">
    <source>
        <dbReference type="EMBL" id="MEJ8859184.1"/>
    </source>
</evidence>
<dbReference type="Pfam" id="PF01734">
    <property type="entry name" value="Patatin"/>
    <property type="match status" value="1"/>
</dbReference>
<dbReference type="RefSeq" id="WP_340339224.1">
    <property type="nucleotide sequence ID" value="NZ_JBBKZS010000024.1"/>
</dbReference>
<dbReference type="InterPro" id="IPR002641">
    <property type="entry name" value="PNPLA_dom"/>
</dbReference>
<evidence type="ECO:0000313" key="4">
    <source>
        <dbReference type="Proteomes" id="UP001367030"/>
    </source>
</evidence>
<keyword evidence="4" id="KW-1185">Reference proteome</keyword>
<comment type="caution">
    <text evidence="3">The sequence shown here is derived from an EMBL/GenBank/DDBJ whole genome shotgun (WGS) entry which is preliminary data.</text>
</comment>
<proteinExistence type="predicted"/>
<dbReference type="Proteomes" id="UP001367030">
    <property type="component" value="Unassembled WGS sequence"/>
</dbReference>
<gene>
    <name evidence="3" type="ORF">WKW79_31780</name>
</gene>
<sequence>MLTLAYFRPLRKPVIGIEVVAGASVGALIGALYSSGKSPAEIRQLAEKFDVATLTDWHISQIYQSSDHSWSTDTQRVRTEKLAV</sequence>
<feature type="domain" description="PNPLA" evidence="2">
    <location>
        <begin position="12"/>
        <end position="63"/>
    </location>
</feature>
<evidence type="ECO:0000256" key="1">
    <source>
        <dbReference type="ARBA" id="ARBA00023098"/>
    </source>
</evidence>
<accession>A0ABU8XHH1</accession>
<dbReference type="SUPFAM" id="SSF52151">
    <property type="entry name" value="FabD/lysophospholipase-like"/>
    <property type="match status" value="1"/>
</dbReference>
<protein>
    <submittedName>
        <fullName evidence="3">Patatin-like phospholipase family protein</fullName>
    </submittedName>
</protein>
<dbReference type="EMBL" id="JBBKZS010000024">
    <property type="protein sequence ID" value="MEJ8859184.1"/>
    <property type="molecule type" value="Genomic_DNA"/>
</dbReference>
<dbReference type="Gene3D" id="3.40.1090.10">
    <property type="entry name" value="Cytosolic phospholipase A2 catalytic domain"/>
    <property type="match status" value="1"/>
</dbReference>